<feature type="region of interest" description="Disordered" evidence="1">
    <location>
        <begin position="415"/>
        <end position="449"/>
    </location>
</feature>
<evidence type="ECO:0000313" key="2">
    <source>
        <dbReference type="EMBL" id="KSV60340.1"/>
    </source>
</evidence>
<comment type="caution">
    <text evidence="2">The sequence shown here is derived from an EMBL/GenBank/DDBJ whole genome shotgun (WGS) entry which is preliminary data.</text>
</comment>
<dbReference type="STRING" id="290052.ASU35_05955"/>
<evidence type="ECO:0000256" key="1">
    <source>
        <dbReference type="SAM" id="MobiDB-lite"/>
    </source>
</evidence>
<organism evidence="2 3">
    <name type="scientific">Acetivibrio ethanolgignens</name>
    <dbReference type="NCBI Taxonomy" id="290052"/>
    <lineage>
        <taxon>Bacteria</taxon>
        <taxon>Bacillati</taxon>
        <taxon>Bacillota</taxon>
        <taxon>Clostridia</taxon>
        <taxon>Eubacteriales</taxon>
        <taxon>Oscillospiraceae</taxon>
        <taxon>Acetivibrio</taxon>
    </lineage>
</organism>
<proteinExistence type="predicted"/>
<dbReference type="Proteomes" id="UP000054874">
    <property type="component" value="Unassembled WGS sequence"/>
</dbReference>
<gene>
    <name evidence="2" type="ORF">ASU35_05955</name>
</gene>
<dbReference type="AlphaFoldDB" id="A0A0V8QIF6"/>
<dbReference type="Pfam" id="PF05133">
    <property type="entry name" value="SPP1_portal"/>
    <property type="match status" value="1"/>
</dbReference>
<evidence type="ECO:0000313" key="3">
    <source>
        <dbReference type="Proteomes" id="UP000054874"/>
    </source>
</evidence>
<reference evidence="2 3" key="1">
    <citation type="submission" date="2015-11" db="EMBL/GenBank/DDBJ databases">
        <title>Butyribacter intestini gen. nov., sp. nov., a butyric acid-producing bacterium of the family Lachnospiraceae isolated from the human faeces.</title>
        <authorList>
            <person name="Zou Y."/>
            <person name="Xue W."/>
            <person name="Luo G."/>
            <person name="Lv M."/>
        </authorList>
    </citation>
    <scope>NUCLEOTIDE SEQUENCE [LARGE SCALE GENOMIC DNA]</scope>
    <source>
        <strain evidence="2 3">ACET-33324</strain>
    </source>
</reference>
<sequence>MPVHEKFVKDAIEAKRYYRNENDILTKGARREKEQSEDTPIRSADNRISHNFHGLLVNQKTAYMFTASPLFDIGNPEANKRIANVLGDKYAKVCKDLCINASNASVSWLHYWKDEKGTFKYGVIESEQIIPVWSSDLERELQSVLRVYRRTQDDGKTYTVYEIWTEKECQSFIRQENLSVDIGLSYYSILDFSVVDTSEGSIYDHGMERVPFIPFFNNNVNTNDLKNIKGLIDAYDKVYSGYVNDLEDIQEIIFILSGYGGTDLKEFMQDLKLYKAVKLDADSDKPGLSTLAIDIPVEAREKLLAMTRKEIFEQGQGVDPQPESFGNKSGEALKFMYALLELKAGLMETEFKLGFGELVRAICQYLNVPCETLTQTWTRTSIKNDTEISDICRNSVGIISNKTVLKNHPLVENAEEEEKQIAKEKKEAEESEQEYKRAFADKSGDVDEE</sequence>
<name>A0A0V8QIF6_9FIRM</name>
<keyword evidence="3" id="KW-1185">Reference proteome</keyword>
<accession>A0A0V8QIF6</accession>
<dbReference type="EMBL" id="LNAM01000024">
    <property type="protein sequence ID" value="KSV60340.1"/>
    <property type="molecule type" value="Genomic_DNA"/>
</dbReference>
<dbReference type="InterPro" id="IPR006428">
    <property type="entry name" value="Portal_SPP1-type"/>
</dbReference>
<feature type="compositionally biased region" description="Basic and acidic residues" evidence="1">
    <location>
        <begin position="419"/>
        <end position="449"/>
    </location>
</feature>
<dbReference type="NCBIfam" id="TIGR01538">
    <property type="entry name" value="portal_SPP1"/>
    <property type="match status" value="1"/>
</dbReference>
<dbReference type="OrthoDB" id="1697867at2"/>
<dbReference type="InterPro" id="IPR021145">
    <property type="entry name" value="Portal_protein_SPP1_Gp6-like"/>
</dbReference>
<protein>
    <submittedName>
        <fullName evidence="2">Portal protein</fullName>
    </submittedName>
</protein>